<accession>A0ABW3XIJ6</accession>
<reference evidence="2" key="1">
    <citation type="journal article" date="2019" name="Int. J. Syst. Evol. Microbiol.">
        <title>The Global Catalogue of Microorganisms (GCM) 10K type strain sequencing project: providing services to taxonomists for standard genome sequencing and annotation.</title>
        <authorList>
            <consortium name="The Broad Institute Genomics Platform"/>
            <consortium name="The Broad Institute Genome Sequencing Center for Infectious Disease"/>
            <person name="Wu L."/>
            <person name="Ma J."/>
        </authorList>
    </citation>
    <scope>NUCLEOTIDE SEQUENCE [LARGE SCALE GENOMIC DNA]</scope>
    <source>
        <strain evidence="2">CGMCC 4.7020</strain>
    </source>
</reference>
<comment type="caution">
    <text evidence="1">The sequence shown here is derived from an EMBL/GenBank/DDBJ whole genome shotgun (WGS) entry which is preliminary data.</text>
</comment>
<evidence type="ECO:0000313" key="1">
    <source>
        <dbReference type="EMBL" id="MFD1308990.1"/>
    </source>
</evidence>
<organism evidence="1 2">
    <name type="scientific">Streptomyces kaempferi</name>
    <dbReference type="NCBI Taxonomy" id="333725"/>
    <lineage>
        <taxon>Bacteria</taxon>
        <taxon>Bacillati</taxon>
        <taxon>Actinomycetota</taxon>
        <taxon>Actinomycetes</taxon>
        <taxon>Kitasatosporales</taxon>
        <taxon>Streptomycetaceae</taxon>
        <taxon>Streptomyces</taxon>
    </lineage>
</organism>
<name>A0ABW3XIJ6_9ACTN</name>
<gene>
    <name evidence="1" type="ORF">ACFQ5X_24435</name>
</gene>
<sequence length="288" mass="32728">MSGKTEARDLLLSLIDATKASDLHDTTPEQAVANAIHEALIYQPSLRNCIFPTCIREFDMTARMNGWEPVNPSWSGDGWHQAIRGISHGSICPDHVAVITDHMARPAELPNGRWTLSCACGWMPRPQTWGGLLKPLWEQHILTAAGVLPAPETPAEPFERIPLAEHTESTLTELYDQLDDTEHDRQETREAAQAMYRGWDWHRNTLGGISRAVVAVCNMMRTSADFLDHRDWTADRIDAYLWAVLIGWNDDTLAQLAEKHRWNEHRIKYIREMRALLAPITDPQPKED</sequence>
<evidence type="ECO:0000313" key="2">
    <source>
        <dbReference type="Proteomes" id="UP001597058"/>
    </source>
</evidence>
<proteinExistence type="predicted"/>
<dbReference type="EMBL" id="JBHTMM010000033">
    <property type="protein sequence ID" value="MFD1308990.1"/>
    <property type="molecule type" value="Genomic_DNA"/>
</dbReference>
<protein>
    <submittedName>
        <fullName evidence="1">Uncharacterized protein</fullName>
    </submittedName>
</protein>
<keyword evidence="2" id="KW-1185">Reference proteome</keyword>
<dbReference type="Proteomes" id="UP001597058">
    <property type="component" value="Unassembled WGS sequence"/>
</dbReference>
<dbReference type="RefSeq" id="WP_381328596.1">
    <property type="nucleotide sequence ID" value="NZ_JBHTMM010000033.1"/>
</dbReference>